<organism evidence="1 2">
    <name type="scientific">Flavobacterium plurextorum</name>
    <dbReference type="NCBI Taxonomy" id="1114867"/>
    <lineage>
        <taxon>Bacteria</taxon>
        <taxon>Pseudomonadati</taxon>
        <taxon>Bacteroidota</taxon>
        <taxon>Flavobacteriia</taxon>
        <taxon>Flavobacteriales</taxon>
        <taxon>Flavobacteriaceae</taxon>
        <taxon>Flavobacterium</taxon>
    </lineage>
</organism>
<name>A0ABX4CYS6_9FLAO</name>
<keyword evidence="2" id="KW-1185">Reference proteome</keyword>
<dbReference type="Proteomes" id="UP000198381">
    <property type="component" value="Unassembled WGS sequence"/>
</dbReference>
<sequence length="178" mass="19976">MKKILTLFAVVGLIAFTSCEGPEGPPGPPGDAIVADVFEIENVNFSATANSENYFNFRKQIYLGDVVLVYRYGGPDPKTGRDIWVPLPESHYYNDGGLYFAYKFDFTQDNVRLYTEGFGLNTNPIPPDLVVKQIFRIVVVPGLDPIITAKSVNKFDSSNYYNVIEKYNIDDSNIKKLN</sequence>
<accession>A0ABX4CYS6</accession>
<evidence type="ECO:0000313" key="1">
    <source>
        <dbReference type="EMBL" id="OXB10814.1"/>
    </source>
</evidence>
<dbReference type="PROSITE" id="PS51257">
    <property type="entry name" value="PROKAR_LIPOPROTEIN"/>
    <property type="match status" value="1"/>
</dbReference>
<evidence type="ECO:0008006" key="3">
    <source>
        <dbReference type="Google" id="ProtNLM"/>
    </source>
</evidence>
<comment type="caution">
    <text evidence="1">The sequence shown here is derived from an EMBL/GenBank/DDBJ whole genome shotgun (WGS) entry which is preliminary data.</text>
</comment>
<protein>
    <recommendedName>
        <fullName evidence="3">Collagen-like protein</fullName>
    </recommendedName>
</protein>
<dbReference type="RefSeq" id="WP_089056519.1">
    <property type="nucleotide sequence ID" value="NZ_MUHD01000004.1"/>
</dbReference>
<dbReference type="EMBL" id="MUHD01000004">
    <property type="protein sequence ID" value="OXB10814.1"/>
    <property type="molecule type" value="Genomic_DNA"/>
</dbReference>
<gene>
    <name evidence="1" type="ORF">B0A81_02295</name>
</gene>
<proteinExistence type="predicted"/>
<evidence type="ECO:0000313" key="2">
    <source>
        <dbReference type="Proteomes" id="UP000198381"/>
    </source>
</evidence>
<reference evidence="1 2" key="1">
    <citation type="submission" date="2016-11" db="EMBL/GenBank/DDBJ databases">
        <title>Whole genomes of Flavobacteriaceae.</title>
        <authorList>
            <person name="Stine C."/>
            <person name="Li C."/>
            <person name="Tadesse D."/>
        </authorList>
    </citation>
    <scope>NUCLEOTIDE SEQUENCE [LARGE SCALE GENOMIC DNA]</scope>
    <source>
        <strain evidence="1 2">CCUG 60112</strain>
    </source>
</reference>